<dbReference type="Proteomes" id="UP000236291">
    <property type="component" value="Unassembled WGS sequence"/>
</dbReference>
<reference evidence="1 2" key="2">
    <citation type="journal article" date="2017" name="Front. Plant Sci.">
        <title>Gene Classification and Mining of Molecular Markers Useful in Red Clover (Trifolium pratense) Breeding.</title>
        <authorList>
            <person name="Istvanek J."/>
            <person name="Dluhosova J."/>
            <person name="Dluhos P."/>
            <person name="Patkova L."/>
            <person name="Nedelnik J."/>
            <person name="Repkova J."/>
        </authorList>
    </citation>
    <scope>NUCLEOTIDE SEQUENCE [LARGE SCALE GENOMIC DNA]</scope>
    <source>
        <strain evidence="2">cv. Tatra</strain>
        <tissue evidence="1">Young leaves</tissue>
    </source>
</reference>
<comment type="caution">
    <text evidence="1">The sequence shown here is derived from an EMBL/GenBank/DDBJ whole genome shotgun (WGS) entry which is preliminary data.</text>
</comment>
<organism evidence="1 2">
    <name type="scientific">Trifolium pratense</name>
    <name type="common">Red clover</name>
    <dbReference type="NCBI Taxonomy" id="57577"/>
    <lineage>
        <taxon>Eukaryota</taxon>
        <taxon>Viridiplantae</taxon>
        <taxon>Streptophyta</taxon>
        <taxon>Embryophyta</taxon>
        <taxon>Tracheophyta</taxon>
        <taxon>Spermatophyta</taxon>
        <taxon>Magnoliopsida</taxon>
        <taxon>eudicotyledons</taxon>
        <taxon>Gunneridae</taxon>
        <taxon>Pentapetalae</taxon>
        <taxon>rosids</taxon>
        <taxon>fabids</taxon>
        <taxon>Fabales</taxon>
        <taxon>Fabaceae</taxon>
        <taxon>Papilionoideae</taxon>
        <taxon>50 kb inversion clade</taxon>
        <taxon>NPAAA clade</taxon>
        <taxon>Hologalegina</taxon>
        <taxon>IRL clade</taxon>
        <taxon>Trifolieae</taxon>
        <taxon>Trifolium</taxon>
    </lineage>
</organism>
<proteinExistence type="predicted"/>
<evidence type="ECO:0000313" key="2">
    <source>
        <dbReference type="Proteomes" id="UP000236291"/>
    </source>
</evidence>
<dbReference type="EMBL" id="ASHM01202999">
    <property type="protein sequence ID" value="PNX67058.1"/>
    <property type="molecule type" value="Genomic_DNA"/>
</dbReference>
<dbReference type="AlphaFoldDB" id="A0A2K3KL72"/>
<sequence>MMIQPLPPPAPAPSAVKRIPAIYVGP</sequence>
<protein>
    <submittedName>
        <fullName evidence="1">Uncharacterized protein</fullName>
    </submittedName>
</protein>
<reference evidence="1 2" key="1">
    <citation type="journal article" date="2014" name="Am. J. Bot.">
        <title>Genome assembly and annotation for red clover (Trifolium pratense; Fabaceae).</title>
        <authorList>
            <person name="Istvanek J."/>
            <person name="Jaros M."/>
            <person name="Krenek A."/>
            <person name="Repkova J."/>
        </authorList>
    </citation>
    <scope>NUCLEOTIDE SEQUENCE [LARGE SCALE GENOMIC DNA]</scope>
    <source>
        <strain evidence="2">cv. Tatra</strain>
        <tissue evidence="1">Young leaves</tissue>
    </source>
</reference>
<accession>A0A2K3KL72</accession>
<evidence type="ECO:0000313" key="1">
    <source>
        <dbReference type="EMBL" id="PNX67058.1"/>
    </source>
</evidence>
<gene>
    <name evidence="1" type="ORF">L195_g063342</name>
</gene>
<name>A0A2K3KL72_TRIPR</name>
<feature type="non-terminal residue" evidence="1">
    <location>
        <position position="26"/>
    </location>
</feature>